<feature type="coiled-coil region" evidence="1">
    <location>
        <begin position="38"/>
        <end position="118"/>
    </location>
</feature>
<accession>A0A3N4VBG1</accession>
<feature type="region of interest" description="Disordered" evidence="2">
    <location>
        <begin position="164"/>
        <end position="185"/>
    </location>
</feature>
<reference evidence="3 4" key="1">
    <citation type="submission" date="2018-11" db="EMBL/GenBank/DDBJ databases">
        <title>Genomic Encyclopedia of Type Strains, Phase IV (KMG-IV): sequencing the most valuable type-strain genomes for metagenomic binning, comparative biology and taxonomic classification.</title>
        <authorList>
            <person name="Goeker M."/>
        </authorList>
    </citation>
    <scope>NUCLEOTIDE SEQUENCE [LARGE SCALE GENOMIC DNA]</scope>
    <source>
        <strain evidence="3 4">DSM 104731</strain>
    </source>
</reference>
<dbReference type="OrthoDB" id="7871100at2"/>
<dbReference type="RefSeq" id="WP_123791409.1">
    <property type="nucleotide sequence ID" value="NZ_RKQK01000001.1"/>
</dbReference>
<sequence>MSEISQFETRITAALERIGRAVAMAEEQAATANGGIASEEMAAEMGRLQETLEAERETNAQLEQRVRAVHEKQENHVAALEAEVETLRTQMIAHDAELQKLRSVNGQLRENNTALREANINAMGDPSLVNTALMTELAALKAGRESDLAELGAILTELKPYVADRPASVSATPAPDMTQAPQEEV</sequence>
<name>A0A3N4VBG1_9RHOB</name>
<organism evidence="3 4">
    <name type="scientific">Pacificibacter maritimus</name>
    <dbReference type="NCBI Taxonomy" id="762213"/>
    <lineage>
        <taxon>Bacteria</taxon>
        <taxon>Pseudomonadati</taxon>
        <taxon>Pseudomonadota</taxon>
        <taxon>Alphaproteobacteria</taxon>
        <taxon>Rhodobacterales</taxon>
        <taxon>Roseobacteraceae</taxon>
        <taxon>Pacificibacter</taxon>
    </lineage>
</organism>
<dbReference type="EMBL" id="RKQK01000001">
    <property type="protein sequence ID" value="RPE71170.1"/>
    <property type="molecule type" value="Genomic_DNA"/>
</dbReference>
<dbReference type="Proteomes" id="UP000269689">
    <property type="component" value="Unassembled WGS sequence"/>
</dbReference>
<dbReference type="AlphaFoldDB" id="A0A3N4VBG1"/>
<keyword evidence="1" id="KW-0175">Coiled coil</keyword>
<keyword evidence="4" id="KW-1185">Reference proteome</keyword>
<gene>
    <name evidence="3" type="ORF">EDD53_0284</name>
</gene>
<evidence type="ECO:0000256" key="2">
    <source>
        <dbReference type="SAM" id="MobiDB-lite"/>
    </source>
</evidence>
<protein>
    <submittedName>
        <fullName evidence="3">Uncharacterized protein</fullName>
    </submittedName>
</protein>
<evidence type="ECO:0000313" key="4">
    <source>
        <dbReference type="Proteomes" id="UP000269689"/>
    </source>
</evidence>
<evidence type="ECO:0000313" key="3">
    <source>
        <dbReference type="EMBL" id="RPE71170.1"/>
    </source>
</evidence>
<proteinExistence type="predicted"/>
<evidence type="ECO:0000256" key="1">
    <source>
        <dbReference type="SAM" id="Coils"/>
    </source>
</evidence>
<comment type="caution">
    <text evidence="3">The sequence shown here is derived from an EMBL/GenBank/DDBJ whole genome shotgun (WGS) entry which is preliminary data.</text>
</comment>